<dbReference type="Proteomes" id="UP000178107">
    <property type="component" value="Unassembled WGS sequence"/>
</dbReference>
<evidence type="ECO:0000259" key="2">
    <source>
        <dbReference type="Pfam" id="PF03703"/>
    </source>
</evidence>
<evidence type="ECO:0000313" key="4">
    <source>
        <dbReference type="Proteomes" id="UP000178107"/>
    </source>
</evidence>
<keyword evidence="1" id="KW-1133">Transmembrane helix</keyword>
<feature type="transmembrane region" description="Helical" evidence="1">
    <location>
        <begin position="34"/>
        <end position="61"/>
    </location>
</feature>
<name>A0A1G2T1B4_9BACT</name>
<dbReference type="AlphaFoldDB" id="A0A1G2T1B4"/>
<feature type="transmembrane region" description="Helical" evidence="1">
    <location>
        <begin position="67"/>
        <end position="93"/>
    </location>
</feature>
<evidence type="ECO:0000256" key="1">
    <source>
        <dbReference type="SAM" id="Phobius"/>
    </source>
</evidence>
<accession>A0A1G2T1B4</accession>
<dbReference type="EMBL" id="MHVH01000003">
    <property type="protein sequence ID" value="OHA90629.1"/>
    <property type="molecule type" value="Genomic_DNA"/>
</dbReference>
<gene>
    <name evidence="3" type="ORF">A2838_02835</name>
</gene>
<dbReference type="PANTHER" id="PTHR37938">
    <property type="entry name" value="BLL0215 PROTEIN"/>
    <property type="match status" value="1"/>
</dbReference>
<dbReference type="InterPro" id="IPR005182">
    <property type="entry name" value="YdbS-like_PH"/>
</dbReference>
<dbReference type="Pfam" id="PF03703">
    <property type="entry name" value="bPH_2"/>
    <property type="match status" value="1"/>
</dbReference>
<reference evidence="3 4" key="1">
    <citation type="journal article" date="2016" name="Nat. Commun.">
        <title>Thousands of microbial genomes shed light on interconnected biogeochemical processes in an aquifer system.</title>
        <authorList>
            <person name="Anantharaman K."/>
            <person name="Brown C.T."/>
            <person name="Hug L.A."/>
            <person name="Sharon I."/>
            <person name="Castelle C.J."/>
            <person name="Probst A.J."/>
            <person name="Thomas B.C."/>
            <person name="Singh A."/>
            <person name="Wilkins M.J."/>
            <person name="Karaoz U."/>
            <person name="Brodie E.L."/>
            <person name="Williams K.H."/>
            <person name="Hubbard S.S."/>
            <person name="Banfield J.F."/>
        </authorList>
    </citation>
    <scope>NUCLEOTIDE SEQUENCE [LARGE SCALE GENOMIC DNA]</scope>
</reference>
<keyword evidence="1" id="KW-0472">Membrane</keyword>
<comment type="caution">
    <text evidence="3">The sequence shown here is derived from an EMBL/GenBank/DDBJ whole genome shotgun (WGS) entry which is preliminary data.</text>
</comment>
<keyword evidence="1" id="KW-0812">Transmembrane</keyword>
<protein>
    <recommendedName>
        <fullName evidence="2">YdbS-like PH domain-containing protein</fullName>
    </recommendedName>
</protein>
<dbReference type="PANTHER" id="PTHR37938:SF1">
    <property type="entry name" value="BLL0215 PROTEIN"/>
    <property type="match status" value="1"/>
</dbReference>
<feature type="domain" description="YdbS-like PH" evidence="2">
    <location>
        <begin position="97"/>
        <end position="169"/>
    </location>
</feature>
<proteinExistence type="predicted"/>
<organism evidence="3 4">
    <name type="scientific">Candidatus Zambryskibacteria bacterium RIFCSPHIGHO2_01_FULL_46_25</name>
    <dbReference type="NCBI Taxonomy" id="1802738"/>
    <lineage>
        <taxon>Bacteria</taxon>
        <taxon>Candidatus Zambryskiibacteriota</taxon>
    </lineage>
</organism>
<sequence>MIDRIISIFSESSKSFEGQEKGEEVVLLLRRHPFIALLPVSTLGLFCLVPIFIFFIFYSYIVANFLLLFLFASSVYLMIIWIIAFFYLMMYTLNTVILTDRRIIEREQSGFFNRKVSELHIYRIQDITVSTKGVLPTMIHYGDIIVQTAGMEQSFIFKQIPRPEEAKNAIMRIVSMANAGVKPQPEGVNN</sequence>
<evidence type="ECO:0000313" key="3">
    <source>
        <dbReference type="EMBL" id="OHA90629.1"/>
    </source>
</evidence>